<gene>
    <name evidence="1" type="ORF">S12H4_54636</name>
</gene>
<evidence type="ECO:0000313" key="1">
    <source>
        <dbReference type="EMBL" id="GAJ11849.1"/>
    </source>
</evidence>
<proteinExistence type="predicted"/>
<dbReference type="AlphaFoldDB" id="X1U2V1"/>
<feature type="non-terminal residue" evidence="1">
    <location>
        <position position="1"/>
    </location>
</feature>
<accession>X1U2V1</accession>
<comment type="caution">
    <text evidence="1">The sequence shown here is derived from an EMBL/GenBank/DDBJ whole genome shotgun (WGS) entry which is preliminary data.</text>
</comment>
<sequence length="227" mass="25431">CWKKPTPSGEVLTPLCNFDARAVEDVIKDSGIEQQRFFLIEGSLASGKALPRVQLQANHFNSMSWISEQWGMGAIIAAGVTLKDRLREAIQLQSQDATQRRIYTHAGWREVEGKHGFLTANGALGLPGIEVELDPPLQRYKLPLEATIDIKEAIEASLGFLNIGEGKVIMPLWAAMYLAPLSEVLNPAFTLWQVGPTGEVPEDKLLHFFLEHVEPAFQRWWETQKRS</sequence>
<name>X1U2V1_9ZZZZ</name>
<organism evidence="1">
    <name type="scientific">marine sediment metagenome</name>
    <dbReference type="NCBI Taxonomy" id="412755"/>
    <lineage>
        <taxon>unclassified sequences</taxon>
        <taxon>metagenomes</taxon>
        <taxon>ecological metagenomes</taxon>
    </lineage>
</organism>
<dbReference type="EMBL" id="BARW01034945">
    <property type="protein sequence ID" value="GAJ11849.1"/>
    <property type="molecule type" value="Genomic_DNA"/>
</dbReference>
<reference evidence="1" key="1">
    <citation type="journal article" date="2014" name="Front. Microbiol.">
        <title>High frequency of phylogenetically diverse reductive dehalogenase-homologous genes in deep subseafloor sedimentary metagenomes.</title>
        <authorList>
            <person name="Kawai M."/>
            <person name="Futagami T."/>
            <person name="Toyoda A."/>
            <person name="Takaki Y."/>
            <person name="Nishi S."/>
            <person name="Hori S."/>
            <person name="Arai W."/>
            <person name="Tsubouchi T."/>
            <person name="Morono Y."/>
            <person name="Uchiyama I."/>
            <person name="Ito T."/>
            <person name="Fujiyama A."/>
            <person name="Inagaki F."/>
            <person name="Takami H."/>
        </authorList>
    </citation>
    <scope>NUCLEOTIDE SEQUENCE</scope>
    <source>
        <strain evidence="1">Expedition CK06-06</strain>
    </source>
</reference>
<protein>
    <submittedName>
        <fullName evidence="1">Uncharacterized protein</fullName>
    </submittedName>
</protein>
<feature type="non-terminal residue" evidence="1">
    <location>
        <position position="227"/>
    </location>
</feature>